<comment type="subcellular location">
    <subcellularLocation>
        <location evidence="1">Membrane</location>
        <topology evidence="1">Multi-pass membrane protein</topology>
    </subcellularLocation>
</comment>
<evidence type="ECO:0000313" key="9">
    <source>
        <dbReference type="EMBL" id="KAF0714994.1"/>
    </source>
</evidence>
<accession>A0A6A4ZJ62</accession>
<dbReference type="PANTHER" id="PTHR43829">
    <property type="entry name" value="AQUAPORIN OR AQUAGLYCEROPORIN RELATED"/>
    <property type="match status" value="1"/>
</dbReference>
<comment type="caution">
    <text evidence="9">The sequence shown here is derived from an EMBL/GenBank/DDBJ whole genome shotgun (WGS) entry which is preliminary data.</text>
</comment>
<dbReference type="GO" id="GO:0015254">
    <property type="term" value="F:glycerol channel activity"/>
    <property type="evidence" value="ECO:0007669"/>
    <property type="project" value="TreeGrafter"/>
</dbReference>
<protein>
    <recommendedName>
        <fullName evidence="10">Aquaporin</fullName>
    </recommendedName>
</protein>
<dbReference type="Gene3D" id="1.20.1080.10">
    <property type="entry name" value="Glycerol uptake facilitator protein"/>
    <property type="match status" value="1"/>
</dbReference>
<dbReference type="SUPFAM" id="SSF81338">
    <property type="entry name" value="Aquaporin-like"/>
    <property type="match status" value="1"/>
</dbReference>
<dbReference type="GO" id="GO:0015250">
    <property type="term" value="F:water channel activity"/>
    <property type="evidence" value="ECO:0007669"/>
    <property type="project" value="TreeGrafter"/>
</dbReference>
<name>A0A6A4ZJ62_9STRA</name>
<evidence type="ECO:0000256" key="7">
    <source>
        <dbReference type="RuleBase" id="RU000477"/>
    </source>
</evidence>
<evidence type="ECO:0000256" key="1">
    <source>
        <dbReference type="ARBA" id="ARBA00004141"/>
    </source>
</evidence>
<evidence type="ECO:0000256" key="6">
    <source>
        <dbReference type="ARBA" id="ARBA00023136"/>
    </source>
</evidence>
<dbReference type="PANTHER" id="PTHR43829:SF9">
    <property type="entry name" value="AQUAPORIN-9"/>
    <property type="match status" value="1"/>
</dbReference>
<keyword evidence="3 7" id="KW-0813">Transport</keyword>
<dbReference type="OrthoDB" id="3222at2759"/>
<dbReference type="PRINTS" id="PR00783">
    <property type="entry name" value="MINTRINSICP"/>
</dbReference>
<feature type="non-terminal residue" evidence="9">
    <location>
        <position position="1"/>
    </location>
</feature>
<evidence type="ECO:0000256" key="4">
    <source>
        <dbReference type="ARBA" id="ARBA00022692"/>
    </source>
</evidence>
<feature type="transmembrane region" description="Helical" evidence="8">
    <location>
        <begin position="6"/>
        <end position="25"/>
    </location>
</feature>
<dbReference type="InterPro" id="IPR050363">
    <property type="entry name" value="MIP/Aquaporin"/>
</dbReference>
<organism evidence="9">
    <name type="scientific">Aphanomyces stellatus</name>
    <dbReference type="NCBI Taxonomy" id="120398"/>
    <lineage>
        <taxon>Eukaryota</taxon>
        <taxon>Sar</taxon>
        <taxon>Stramenopiles</taxon>
        <taxon>Oomycota</taxon>
        <taxon>Saprolegniomycetes</taxon>
        <taxon>Saprolegniales</taxon>
        <taxon>Verrucalvaceae</taxon>
        <taxon>Aphanomyces</taxon>
    </lineage>
</organism>
<feature type="transmembrane region" description="Helical" evidence="8">
    <location>
        <begin position="62"/>
        <end position="80"/>
    </location>
</feature>
<keyword evidence="5 8" id="KW-1133">Transmembrane helix</keyword>
<dbReference type="GO" id="GO:0005886">
    <property type="term" value="C:plasma membrane"/>
    <property type="evidence" value="ECO:0007669"/>
    <property type="project" value="TreeGrafter"/>
</dbReference>
<comment type="similarity">
    <text evidence="2 7">Belongs to the MIP/aquaporin (TC 1.A.8) family.</text>
</comment>
<keyword evidence="6 8" id="KW-0472">Membrane</keyword>
<gene>
    <name evidence="9" type="ORF">As57867_003602</name>
</gene>
<evidence type="ECO:0000256" key="3">
    <source>
        <dbReference type="ARBA" id="ARBA00022448"/>
    </source>
</evidence>
<dbReference type="EMBL" id="VJMH01000655">
    <property type="protein sequence ID" value="KAF0714994.1"/>
    <property type="molecule type" value="Genomic_DNA"/>
</dbReference>
<sequence length="119" mass="12629">QFLKPLTIAFLLVMIGMSFGLPTGYALNPARDLGPRLYTAVAGWGLSVFTASNYYFWVPIVAPIVGAVLGGGAYIATISVHHDRQDEIKIAKDLTSSSGRYGTIPTNVPAEEQGLTTAA</sequence>
<dbReference type="InterPro" id="IPR000425">
    <property type="entry name" value="MIP"/>
</dbReference>
<dbReference type="Pfam" id="PF00230">
    <property type="entry name" value="MIP"/>
    <property type="match status" value="1"/>
</dbReference>
<proteinExistence type="inferred from homology"/>
<evidence type="ECO:0008006" key="10">
    <source>
        <dbReference type="Google" id="ProtNLM"/>
    </source>
</evidence>
<reference evidence="9" key="1">
    <citation type="submission" date="2019-06" db="EMBL/GenBank/DDBJ databases">
        <title>Genomics analysis of Aphanomyces spp. identifies a new class of oomycete effector associated with host adaptation.</title>
        <authorList>
            <person name="Gaulin E."/>
        </authorList>
    </citation>
    <scope>NUCLEOTIDE SEQUENCE</scope>
    <source>
        <strain evidence="9">CBS 578.67</strain>
    </source>
</reference>
<dbReference type="AlphaFoldDB" id="A0A6A4ZJ62"/>
<dbReference type="InterPro" id="IPR023271">
    <property type="entry name" value="Aquaporin-like"/>
</dbReference>
<evidence type="ECO:0000256" key="8">
    <source>
        <dbReference type="SAM" id="Phobius"/>
    </source>
</evidence>
<evidence type="ECO:0000256" key="2">
    <source>
        <dbReference type="ARBA" id="ARBA00006175"/>
    </source>
</evidence>
<keyword evidence="4 7" id="KW-0812">Transmembrane</keyword>
<evidence type="ECO:0000256" key="5">
    <source>
        <dbReference type="ARBA" id="ARBA00022989"/>
    </source>
</evidence>